<reference evidence="2 3" key="1">
    <citation type="submission" date="2016-10" db="EMBL/GenBank/DDBJ databases">
        <authorList>
            <person name="Varghese N."/>
            <person name="Submissions S."/>
        </authorList>
    </citation>
    <scope>NUCLEOTIDE SEQUENCE [LARGE SCALE GENOMIC DNA]</scope>
    <source>
        <strain evidence="2 3">DSM 2373</strain>
    </source>
</reference>
<dbReference type="OrthoDB" id="46222at2157"/>
<dbReference type="PANTHER" id="PTHR43685:SF2">
    <property type="entry name" value="GLYCOSYLTRANSFERASE 2-LIKE DOMAIN-CONTAINING PROTEIN"/>
    <property type="match status" value="1"/>
</dbReference>
<accession>A0A1G9CGP5</accession>
<keyword evidence="2" id="KW-0808">Transferase</keyword>
<dbReference type="Pfam" id="PF00535">
    <property type="entry name" value="Glycos_transf_2"/>
    <property type="match status" value="1"/>
</dbReference>
<dbReference type="GO" id="GO:0016740">
    <property type="term" value="F:transferase activity"/>
    <property type="evidence" value="ECO:0007669"/>
    <property type="project" value="UniProtKB-KW"/>
</dbReference>
<evidence type="ECO:0000259" key="1">
    <source>
        <dbReference type="Pfam" id="PF00535"/>
    </source>
</evidence>
<dbReference type="Proteomes" id="UP000326500">
    <property type="component" value="Unassembled WGS sequence"/>
</dbReference>
<feature type="domain" description="Glycosyltransferase 2-like" evidence="1">
    <location>
        <begin position="5"/>
        <end position="137"/>
    </location>
</feature>
<protein>
    <submittedName>
        <fullName evidence="2">Glycosyltransferase involved in cell wall bisynthesis</fullName>
    </submittedName>
</protein>
<evidence type="ECO:0000313" key="2">
    <source>
        <dbReference type="EMBL" id="SDK50820.1"/>
    </source>
</evidence>
<dbReference type="AlphaFoldDB" id="A0A1G9CGP5"/>
<dbReference type="PANTHER" id="PTHR43685">
    <property type="entry name" value="GLYCOSYLTRANSFERASE"/>
    <property type="match status" value="1"/>
</dbReference>
<dbReference type="CDD" id="cd00761">
    <property type="entry name" value="Glyco_tranf_GTA_type"/>
    <property type="match status" value="1"/>
</dbReference>
<proteinExistence type="predicted"/>
<dbReference type="RefSeq" id="WP_150468766.1">
    <property type="nucleotide sequence ID" value="NZ_BCNX01000020.1"/>
</dbReference>
<dbReference type="Gene3D" id="3.90.550.10">
    <property type="entry name" value="Spore Coat Polysaccharide Biosynthesis Protein SpsA, Chain A"/>
    <property type="match status" value="1"/>
</dbReference>
<evidence type="ECO:0000313" key="3">
    <source>
        <dbReference type="Proteomes" id="UP000326500"/>
    </source>
</evidence>
<name>A0A1G9CGP5_9EURY</name>
<dbReference type="STRING" id="2200.GCA_001571405_02289"/>
<keyword evidence="3" id="KW-1185">Reference proteome</keyword>
<sequence>MISVSIVIPLYNKGPHISRTIQSVLNQTEQNFEIIVVDGQSTDEGPKIVKSFEDPRIFFFEQVGSGVSSARNEGISHSRSDFVAFLDADDEWMPDHLETLLRLREAYPEAGAYTTAYLVKYPNFQVKMASFHAIPGKPWEGLLPSYFKSAAFGSPPVWTSVVGIPKRVLTEMRGFNTDAWWGEDTDLWGRIALKYPIAFSWDGMGIYHTEASNRACNRTEPVEENIFVRTAKEALEAGEIPDAMQADLREYVAKKQIETAWFNIRAKRADLARTVLKKCVTRELIRKKYWALFWAYVPSSAYELASTTRQISMDILYRAQEDYTNIRKPRKI</sequence>
<dbReference type="InterPro" id="IPR029044">
    <property type="entry name" value="Nucleotide-diphossugar_trans"/>
</dbReference>
<dbReference type="SUPFAM" id="SSF53448">
    <property type="entry name" value="Nucleotide-diphospho-sugar transferases"/>
    <property type="match status" value="1"/>
</dbReference>
<gene>
    <name evidence="2" type="ORF">SAMN04488571_11714</name>
</gene>
<dbReference type="InterPro" id="IPR001173">
    <property type="entry name" value="Glyco_trans_2-like"/>
</dbReference>
<dbReference type="InterPro" id="IPR050834">
    <property type="entry name" value="Glycosyltransf_2"/>
</dbReference>
<dbReference type="EMBL" id="FNFT01000017">
    <property type="protein sequence ID" value="SDK50820.1"/>
    <property type="molecule type" value="Genomic_DNA"/>
</dbReference>
<organism evidence="2 3">
    <name type="scientific">Methanoculleus thermophilus</name>
    <dbReference type="NCBI Taxonomy" id="2200"/>
    <lineage>
        <taxon>Archaea</taxon>
        <taxon>Methanobacteriati</taxon>
        <taxon>Methanobacteriota</taxon>
        <taxon>Stenosarchaea group</taxon>
        <taxon>Methanomicrobia</taxon>
        <taxon>Methanomicrobiales</taxon>
        <taxon>Methanomicrobiaceae</taxon>
        <taxon>Methanoculleus</taxon>
    </lineage>
</organism>